<evidence type="ECO:0000256" key="4">
    <source>
        <dbReference type="ARBA" id="ARBA00022989"/>
    </source>
</evidence>
<feature type="domain" description="Polysaccharide chain length determinant N-terminal" evidence="7">
    <location>
        <begin position="22"/>
        <end position="77"/>
    </location>
</feature>
<evidence type="ECO:0000259" key="7">
    <source>
        <dbReference type="Pfam" id="PF02706"/>
    </source>
</evidence>
<keyword evidence="3 6" id="KW-0812">Transmembrane</keyword>
<dbReference type="InterPro" id="IPR050445">
    <property type="entry name" value="Bact_polysacc_biosynth/exp"/>
</dbReference>
<evidence type="ECO:0000313" key="9">
    <source>
        <dbReference type="Proteomes" id="UP000199227"/>
    </source>
</evidence>
<protein>
    <submittedName>
        <fullName evidence="8">Chain length determinant protein</fullName>
    </submittedName>
</protein>
<dbReference type="OrthoDB" id="5349172at2"/>
<dbReference type="Proteomes" id="UP000199227">
    <property type="component" value="Unassembled WGS sequence"/>
</dbReference>
<evidence type="ECO:0000256" key="6">
    <source>
        <dbReference type="SAM" id="Phobius"/>
    </source>
</evidence>
<dbReference type="STRING" id="223786.SAMN05216234_10151"/>
<dbReference type="PANTHER" id="PTHR32309">
    <property type="entry name" value="TYROSINE-PROTEIN KINASE"/>
    <property type="match status" value="1"/>
</dbReference>
<feature type="transmembrane region" description="Helical" evidence="6">
    <location>
        <begin position="40"/>
        <end position="57"/>
    </location>
</feature>
<sequence>MKKEEMMYPNQPYPPVCIDDEDEIDLRELGRTIWKYRWKLLLFTIIVTFITVLSMLAKPNTYTSSAKLIPQEKQRGLPGGLSSLASLAGIDVGGGGGSLRPDEALNALANDYKFMREFLLRNKFFDRLNSPDADKNYVFAFGYDGIYRLLHSKDKKTEENKNIEDSLFNAYKQFSKKLSISSDKKSSLITISFKDPDRFLARDVVLAFLQDASKKLKENDLSDIKKKIAYYKEELAKTTDASLKKQLSDLISALIQKEVLAKSSKYYNVKLFTPPEVPYVKDKTGPKRGLVVIVAFITSIILGIFGIFFIEFLRGESEKESND</sequence>
<dbReference type="EMBL" id="FOXB01000001">
    <property type="protein sequence ID" value="SFO87585.1"/>
    <property type="molecule type" value="Genomic_DNA"/>
</dbReference>
<evidence type="ECO:0000256" key="1">
    <source>
        <dbReference type="ARBA" id="ARBA00004651"/>
    </source>
</evidence>
<dbReference type="RefSeq" id="WP_092909752.1">
    <property type="nucleotide sequence ID" value="NZ_FOXB01000001.1"/>
</dbReference>
<comment type="subcellular location">
    <subcellularLocation>
        <location evidence="1">Cell membrane</location>
        <topology evidence="1">Multi-pass membrane protein</topology>
    </subcellularLocation>
</comment>
<dbReference type="PANTHER" id="PTHR32309:SF13">
    <property type="entry name" value="FERRIC ENTEROBACTIN TRANSPORT PROTEIN FEPE"/>
    <property type="match status" value="1"/>
</dbReference>
<evidence type="ECO:0000313" key="8">
    <source>
        <dbReference type="EMBL" id="SFO87585.1"/>
    </source>
</evidence>
<dbReference type="GO" id="GO:0004713">
    <property type="term" value="F:protein tyrosine kinase activity"/>
    <property type="evidence" value="ECO:0007669"/>
    <property type="project" value="TreeGrafter"/>
</dbReference>
<dbReference type="Pfam" id="PF02706">
    <property type="entry name" value="Wzz"/>
    <property type="match status" value="1"/>
</dbReference>
<dbReference type="Gene3D" id="3.30.1890.10">
    <property type="entry name" value="FepE-like"/>
    <property type="match status" value="1"/>
</dbReference>
<organism evidence="8 9">
    <name type="scientific">Hydrogenimonas thermophila</name>
    <dbReference type="NCBI Taxonomy" id="223786"/>
    <lineage>
        <taxon>Bacteria</taxon>
        <taxon>Pseudomonadati</taxon>
        <taxon>Campylobacterota</taxon>
        <taxon>Epsilonproteobacteria</taxon>
        <taxon>Campylobacterales</taxon>
        <taxon>Hydrogenimonadaceae</taxon>
        <taxon>Hydrogenimonas</taxon>
    </lineage>
</organism>
<evidence type="ECO:0000256" key="3">
    <source>
        <dbReference type="ARBA" id="ARBA00022692"/>
    </source>
</evidence>
<name>A0A1I5KRF9_9BACT</name>
<keyword evidence="4 6" id="KW-1133">Transmembrane helix</keyword>
<feature type="transmembrane region" description="Helical" evidence="6">
    <location>
        <begin position="290"/>
        <end position="313"/>
    </location>
</feature>
<keyword evidence="2" id="KW-1003">Cell membrane</keyword>
<dbReference type="SUPFAM" id="SSF160355">
    <property type="entry name" value="Bacterial polysaccharide co-polymerase-like"/>
    <property type="match status" value="1"/>
</dbReference>
<evidence type="ECO:0000256" key="2">
    <source>
        <dbReference type="ARBA" id="ARBA00022475"/>
    </source>
</evidence>
<dbReference type="GO" id="GO:0005886">
    <property type="term" value="C:plasma membrane"/>
    <property type="evidence" value="ECO:0007669"/>
    <property type="project" value="UniProtKB-SubCell"/>
</dbReference>
<proteinExistence type="predicted"/>
<dbReference type="InterPro" id="IPR003856">
    <property type="entry name" value="LPS_length_determ_N"/>
</dbReference>
<dbReference type="AlphaFoldDB" id="A0A1I5KRF9"/>
<reference evidence="8 9" key="1">
    <citation type="submission" date="2016-10" db="EMBL/GenBank/DDBJ databases">
        <authorList>
            <person name="de Groot N.N."/>
        </authorList>
    </citation>
    <scope>NUCLEOTIDE SEQUENCE [LARGE SCALE GENOMIC DNA]</scope>
    <source>
        <strain evidence="8 9">EP1-55-1</strain>
    </source>
</reference>
<keyword evidence="5 6" id="KW-0472">Membrane</keyword>
<gene>
    <name evidence="8" type="ORF">SAMN05216234_10151</name>
</gene>
<keyword evidence="9" id="KW-1185">Reference proteome</keyword>
<evidence type="ECO:0000256" key="5">
    <source>
        <dbReference type="ARBA" id="ARBA00023136"/>
    </source>
</evidence>
<accession>A0A1I5KRF9</accession>